<feature type="region of interest" description="Disordered" evidence="2">
    <location>
        <begin position="732"/>
        <end position="809"/>
    </location>
</feature>
<feature type="region of interest" description="Disordered" evidence="2">
    <location>
        <begin position="458"/>
        <end position="491"/>
    </location>
</feature>
<dbReference type="InterPro" id="IPR013176">
    <property type="entry name" value="Ccz1"/>
</dbReference>
<evidence type="ECO:0000313" key="4">
    <source>
        <dbReference type="EMBL" id="QSS51424.1"/>
    </source>
</evidence>
<feature type="compositionally biased region" description="Low complexity" evidence="2">
    <location>
        <begin position="470"/>
        <end position="484"/>
    </location>
</feature>
<gene>
    <name evidence="4" type="ORF">I7I53_06744</name>
</gene>
<evidence type="ECO:0000256" key="1">
    <source>
        <dbReference type="ARBA" id="ARBA00005352"/>
    </source>
</evidence>
<feature type="region of interest" description="Disordered" evidence="2">
    <location>
        <begin position="503"/>
        <end position="527"/>
    </location>
</feature>
<proteinExistence type="inferred from homology"/>
<dbReference type="EMBL" id="CP069103">
    <property type="protein sequence ID" value="QSS51424.1"/>
    <property type="molecule type" value="Genomic_DNA"/>
</dbReference>
<dbReference type="InterPro" id="IPR043987">
    <property type="entry name" value="CCZ1/INTU/HSP4_longin_1"/>
</dbReference>
<accession>A0A8A1LG50</accession>
<sequence>MPANQPSSVVPAQLSFLTIYNPSLGSTEETLRDQIVFYYSTKENEGPSVRTQQRGTRGAASGDTEVDNNEKLRQIGLAQGMVSFGKNFSNGEAVDTVETEKSRIVLHELESGWWILASINYTRIFPESPASPQPRPENAPAPRVEYSSREVAPSHLILQQLLRAHSIFLLHHAPSLGILYTRLQRPAFCSALEQFWTKFIWNWDPLLNGNPAVEIFNGIKLAATGELGIGVGEEEWGSGEREVLEDFVSRTDGLVDLVVSRFGDTSPNNQYDNSTAQHPANIGLVGESHQWIGCNALPHSFDGVVFSGVGAISRQSLTRVSHWMEWIYSYGEDSFGVRRDPRSIRRRKRRKVPEGRVSSGETKTLSTSPSHTPKRSLSPGIPPPLVVGSTPKPAAEISKSGENHSRDGIKRSIEEPSDPSGFGTEKFMKLLTLGYGTSWVDSSNFSLSHPRVNFLKFGGSPQQAPSETDSLSMTSSTEQESTSLPRLHNNGRFIIGLRDDPEIEESDEEADPQGLGPGHTPAKGAQRERTVLRILTLMMRERTKNEDFDDTTSIDKYKDLQVVVYLNQPFMFTFLFEPQTPSLLSPTFYRSIHHQIGPLQKPLLLSTSIDKIPQRSPLWTQYRNSKDSPSEQSPLYDIIYDPTTRFIHTSLPNIPEPGMPVQTIKLSSAGSSEPTWTRQDTLNVHTQIINTYIETRSRASEIERTCRTSRGWWVLWMRLRDSSVGLHGAIQGEEEEGKQQQSHTPSAHHRSREQPPKEAFLVRKASDHTASGHTRYSSRGGFFRDNIGASGTSQSSAGDGRGSWTGPAKLAEGVGLDARRYIEALLNLNR</sequence>
<feature type="domain" description="CCZ1/INTU/HSP4 first Longin" evidence="3">
    <location>
        <begin position="15"/>
        <end position="122"/>
    </location>
</feature>
<evidence type="ECO:0000256" key="2">
    <source>
        <dbReference type="SAM" id="MobiDB-lite"/>
    </source>
</evidence>
<dbReference type="PANTHER" id="PTHR13056:SF0">
    <property type="entry name" value="VACUOLAR FUSION PROTEIN CCZ1 HOMOLOG-RELATED"/>
    <property type="match status" value="1"/>
</dbReference>
<feature type="compositionally biased region" description="Polar residues" evidence="2">
    <location>
        <begin position="460"/>
        <end position="469"/>
    </location>
</feature>
<protein>
    <submittedName>
        <fullName evidence="4">DUF1712 domain-containing protein</fullName>
    </submittedName>
</protein>
<feature type="region of interest" description="Disordered" evidence="2">
    <location>
        <begin position="341"/>
        <end position="422"/>
    </location>
</feature>
<feature type="compositionally biased region" description="Polar residues" evidence="2">
    <location>
        <begin position="359"/>
        <end position="371"/>
    </location>
</feature>
<evidence type="ECO:0000259" key="3">
    <source>
        <dbReference type="Pfam" id="PF19031"/>
    </source>
</evidence>
<dbReference type="GO" id="GO:0016192">
    <property type="term" value="P:vesicle-mediated transport"/>
    <property type="evidence" value="ECO:0007669"/>
    <property type="project" value="InterPro"/>
</dbReference>
<dbReference type="PANTHER" id="PTHR13056">
    <property type="entry name" value="VACUOLAR FUSION PROTEIN CCZ1 HOMOLOG-RELATED"/>
    <property type="match status" value="1"/>
</dbReference>
<feature type="compositionally biased region" description="Basic and acidic residues" evidence="2">
    <location>
        <begin position="399"/>
        <end position="414"/>
    </location>
</feature>
<feature type="region of interest" description="Disordered" evidence="2">
    <location>
        <begin position="44"/>
        <end position="65"/>
    </location>
</feature>
<feature type="compositionally biased region" description="Basic and acidic residues" evidence="2">
    <location>
        <begin position="752"/>
        <end position="767"/>
    </location>
</feature>
<dbReference type="AlphaFoldDB" id="A0A8A1LG50"/>
<evidence type="ECO:0000313" key="5">
    <source>
        <dbReference type="Proteomes" id="UP000663419"/>
    </source>
</evidence>
<organism evidence="4 5">
    <name type="scientific">Ajellomyces capsulatus (strain H88)</name>
    <name type="common">Darling's disease fungus</name>
    <name type="synonym">Histoplasma capsulatum</name>
    <dbReference type="NCBI Taxonomy" id="544711"/>
    <lineage>
        <taxon>Eukaryota</taxon>
        <taxon>Fungi</taxon>
        <taxon>Dikarya</taxon>
        <taxon>Ascomycota</taxon>
        <taxon>Pezizomycotina</taxon>
        <taxon>Eurotiomycetes</taxon>
        <taxon>Eurotiomycetidae</taxon>
        <taxon>Onygenales</taxon>
        <taxon>Ajellomycetaceae</taxon>
        <taxon>Histoplasma</taxon>
    </lineage>
</organism>
<dbReference type="Pfam" id="PF19031">
    <property type="entry name" value="Intu_longin_1"/>
    <property type="match status" value="1"/>
</dbReference>
<feature type="compositionally biased region" description="Polar residues" evidence="2">
    <location>
        <begin position="768"/>
        <end position="777"/>
    </location>
</feature>
<dbReference type="Proteomes" id="UP000663419">
    <property type="component" value="Chromosome 2"/>
</dbReference>
<dbReference type="GO" id="GO:0035658">
    <property type="term" value="C:Mon1-Ccz1 complex"/>
    <property type="evidence" value="ECO:0007669"/>
    <property type="project" value="InterPro"/>
</dbReference>
<comment type="similarity">
    <text evidence="1">Belongs to the CCZ1 family.</text>
</comment>
<name>A0A8A1LG50_AJEC8</name>
<dbReference type="VEuPathDB" id="FungiDB:I7I53_06744"/>
<reference evidence="4" key="1">
    <citation type="submission" date="2021-01" db="EMBL/GenBank/DDBJ databases">
        <title>Chromosome-level genome assembly of a human fungal pathogen reveals clustering of transcriptionally co-regulated genes.</title>
        <authorList>
            <person name="Voorhies M."/>
            <person name="Cohen S."/>
            <person name="Shea T.P."/>
            <person name="Petrus S."/>
            <person name="Munoz J.F."/>
            <person name="Poplawski S."/>
            <person name="Goldman W.E."/>
            <person name="Michael T."/>
            <person name="Cuomo C.A."/>
            <person name="Sil A."/>
            <person name="Beyhan S."/>
        </authorList>
    </citation>
    <scope>NUCLEOTIDE SEQUENCE</scope>
    <source>
        <strain evidence="4">H88</strain>
    </source>
</reference>